<dbReference type="AlphaFoldDB" id="A0A6B8RJV7"/>
<sequence>MKKWLSISTALIMLLVIMAGCSSKDATETPAAASAPAATAGATAAATEAPAVTAEPAAAPIEITYWGDWGGEGQKQFETMTEAFNKSQSKIHVTYVLQEDMVTKFLTAASSGGSPDIMFWDRWRTSLYASKNVIHPIDEYMKKDNINAADFYDEALKEMTAGGKLYGLPLTVDARALFYNKKMFADKGITPPTNWPELQEAAKKLTVWDGKKLVVSGLSMQDTGLFNMWLQQAGGTMLTDDLTKTNFNNEKGKQVLDFWDQLINKDKVYKVGFESGLGEGTDAFATGKVAMLYTGPWNISTYKKFGKDLDFGIVPAPAGPNGDKGSVMGGFSLVIPEGSKNKEAAWEFEKWWLAQPENALLYAKTSMNLPGNKNAIQDPFFKDDPFWKPILDSLEFAKIRPQHPGYSVMEGDGLQANLDLFLQGKQDAATTLKKAQEQGDKLLEQNAAGK</sequence>
<dbReference type="CDD" id="cd14748">
    <property type="entry name" value="PBP2_UgpB"/>
    <property type="match status" value="1"/>
</dbReference>
<dbReference type="Gene3D" id="3.40.190.10">
    <property type="entry name" value="Periplasmic binding protein-like II"/>
    <property type="match status" value="1"/>
</dbReference>
<keyword evidence="3 4" id="KW-0732">Signal</keyword>
<dbReference type="GO" id="GO:0015768">
    <property type="term" value="P:maltose transport"/>
    <property type="evidence" value="ECO:0007669"/>
    <property type="project" value="TreeGrafter"/>
</dbReference>
<dbReference type="OrthoDB" id="9769685at2"/>
<organism evidence="5 6">
    <name type="scientific">Paenibacillus psychroresistens</name>
    <dbReference type="NCBI Taxonomy" id="1778678"/>
    <lineage>
        <taxon>Bacteria</taxon>
        <taxon>Bacillati</taxon>
        <taxon>Bacillota</taxon>
        <taxon>Bacilli</taxon>
        <taxon>Bacillales</taxon>
        <taxon>Paenibacillaceae</taxon>
        <taxon>Paenibacillus</taxon>
    </lineage>
</organism>
<name>A0A6B8RJV7_9BACL</name>
<dbReference type="RefSeq" id="WP_155700655.1">
    <property type="nucleotide sequence ID" value="NZ_CP034235.1"/>
</dbReference>
<evidence type="ECO:0000256" key="4">
    <source>
        <dbReference type="SAM" id="SignalP"/>
    </source>
</evidence>
<dbReference type="PROSITE" id="PS51257">
    <property type="entry name" value="PROKAR_LIPOPROTEIN"/>
    <property type="match status" value="1"/>
</dbReference>
<dbReference type="Proteomes" id="UP000426246">
    <property type="component" value="Chromosome"/>
</dbReference>
<dbReference type="Pfam" id="PF13416">
    <property type="entry name" value="SBP_bac_8"/>
    <property type="match status" value="1"/>
</dbReference>
<protein>
    <submittedName>
        <fullName evidence="5">ABC transporter substrate-binding protein</fullName>
    </submittedName>
</protein>
<feature type="chain" id="PRO_5025519113" evidence="4">
    <location>
        <begin position="27"/>
        <end position="450"/>
    </location>
</feature>
<keyword evidence="2" id="KW-0813">Transport</keyword>
<feature type="signal peptide" evidence="4">
    <location>
        <begin position="1"/>
        <end position="26"/>
    </location>
</feature>
<evidence type="ECO:0000256" key="1">
    <source>
        <dbReference type="ARBA" id="ARBA00008520"/>
    </source>
</evidence>
<dbReference type="GO" id="GO:0055085">
    <property type="term" value="P:transmembrane transport"/>
    <property type="evidence" value="ECO:0007669"/>
    <property type="project" value="InterPro"/>
</dbReference>
<dbReference type="PANTHER" id="PTHR30061:SF50">
    <property type="entry name" value="MALTOSE_MALTODEXTRIN-BINDING PERIPLASMIC PROTEIN"/>
    <property type="match status" value="1"/>
</dbReference>
<dbReference type="SUPFAM" id="SSF53850">
    <property type="entry name" value="Periplasmic binding protein-like II"/>
    <property type="match status" value="1"/>
</dbReference>
<keyword evidence="6" id="KW-1185">Reference proteome</keyword>
<dbReference type="GO" id="GO:0042956">
    <property type="term" value="P:maltodextrin transmembrane transport"/>
    <property type="evidence" value="ECO:0007669"/>
    <property type="project" value="TreeGrafter"/>
</dbReference>
<gene>
    <name evidence="5" type="ORF">EHS13_12360</name>
</gene>
<evidence type="ECO:0000313" key="6">
    <source>
        <dbReference type="Proteomes" id="UP000426246"/>
    </source>
</evidence>
<dbReference type="GO" id="GO:1901982">
    <property type="term" value="F:maltose binding"/>
    <property type="evidence" value="ECO:0007669"/>
    <property type="project" value="TreeGrafter"/>
</dbReference>
<dbReference type="EMBL" id="CP034235">
    <property type="protein sequence ID" value="QGQ95618.1"/>
    <property type="molecule type" value="Genomic_DNA"/>
</dbReference>
<proteinExistence type="inferred from homology"/>
<evidence type="ECO:0000313" key="5">
    <source>
        <dbReference type="EMBL" id="QGQ95618.1"/>
    </source>
</evidence>
<dbReference type="GO" id="GO:0055052">
    <property type="term" value="C:ATP-binding cassette (ABC) transporter complex, substrate-binding subunit-containing"/>
    <property type="evidence" value="ECO:0007669"/>
    <property type="project" value="TreeGrafter"/>
</dbReference>
<dbReference type="KEGG" id="ppsc:EHS13_12360"/>
<reference evidence="6" key="1">
    <citation type="submission" date="2018-11" db="EMBL/GenBank/DDBJ databases">
        <title>Complete genome sequence of Paenibacillus sp. ML311-T8.</title>
        <authorList>
            <person name="Nam Y.-D."/>
            <person name="Kang J."/>
            <person name="Chung W.-H."/>
            <person name="Park Y.S."/>
        </authorList>
    </citation>
    <scope>NUCLEOTIDE SEQUENCE [LARGE SCALE GENOMIC DNA]</scope>
    <source>
        <strain evidence="6">ML311-T8</strain>
    </source>
</reference>
<evidence type="ECO:0000256" key="3">
    <source>
        <dbReference type="ARBA" id="ARBA00022729"/>
    </source>
</evidence>
<evidence type="ECO:0000256" key="2">
    <source>
        <dbReference type="ARBA" id="ARBA00022448"/>
    </source>
</evidence>
<comment type="similarity">
    <text evidence="1">Belongs to the bacterial solute-binding protein 1 family.</text>
</comment>
<accession>A0A6B8RJV7</accession>
<dbReference type="InterPro" id="IPR006061">
    <property type="entry name" value="SBP_1_CS"/>
</dbReference>
<dbReference type="InterPro" id="IPR006059">
    <property type="entry name" value="SBP"/>
</dbReference>
<dbReference type="PANTHER" id="PTHR30061">
    <property type="entry name" value="MALTOSE-BINDING PERIPLASMIC PROTEIN"/>
    <property type="match status" value="1"/>
</dbReference>
<dbReference type="PROSITE" id="PS01037">
    <property type="entry name" value="SBP_BACTERIAL_1"/>
    <property type="match status" value="1"/>
</dbReference>